<feature type="compositionally biased region" description="Basic and acidic residues" evidence="1">
    <location>
        <begin position="1"/>
        <end position="15"/>
    </location>
</feature>
<name>A0A4R8LIT7_9BURK</name>
<keyword evidence="3" id="KW-0808">Transferase</keyword>
<dbReference type="SUPFAM" id="SSF53756">
    <property type="entry name" value="UDP-Glycosyltransferase/glycogen phosphorylase"/>
    <property type="match status" value="1"/>
</dbReference>
<dbReference type="Proteomes" id="UP000295509">
    <property type="component" value="Unassembled WGS sequence"/>
</dbReference>
<dbReference type="Pfam" id="PF13439">
    <property type="entry name" value="Glyco_transf_4"/>
    <property type="match status" value="1"/>
</dbReference>
<dbReference type="Pfam" id="PF13692">
    <property type="entry name" value="Glyco_trans_1_4"/>
    <property type="match status" value="1"/>
</dbReference>
<evidence type="ECO:0000256" key="1">
    <source>
        <dbReference type="SAM" id="MobiDB-lite"/>
    </source>
</evidence>
<dbReference type="PANTHER" id="PTHR12526:SF630">
    <property type="entry name" value="GLYCOSYLTRANSFERASE"/>
    <property type="match status" value="1"/>
</dbReference>
<protein>
    <submittedName>
        <fullName evidence="3">Glycosyltransferase involved in cell wall biosynthesis</fullName>
    </submittedName>
</protein>
<reference evidence="3 4" key="1">
    <citation type="submission" date="2019-03" db="EMBL/GenBank/DDBJ databases">
        <title>Genomic Encyclopedia of Type Strains, Phase III (KMG-III): the genomes of soil and plant-associated and newly described type strains.</title>
        <authorList>
            <person name="Whitman W."/>
        </authorList>
    </citation>
    <scope>NUCLEOTIDE SEQUENCE [LARGE SCALE GENOMIC DNA]</scope>
    <source>
        <strain evidence="3 4">LMG 29544</strain>
    </source>
</reference>
<organism evidence="3 4">
    <name type="scientific">Paraburkholderia rhizosphaerae</name>
    <dbReference type="NCBI Taxonomy" id="480658"/>
    <lineage>
        <taxon>Bacteria</taxon>
        <taxon>Pseudomonadati</taxon>
        <taxon>Pseudomonadota</taxon>
        <taxon>Betaproteobacteria</taxon>
        <taxon>Burkholderiales</taxon>
        <taxon>Burkholderiaceae</taxon>
        <taxon>Paraburkholderia</taxon>
    </lineage>
</organism>
<dbReference type="OrthoDB" id="9813211at2"/>
<evidence type="ECO:0000313" key="3">
    <source>
        <dbReference type="EMBL" id="TDY43344.1"/>
    </source>
</evidence>
<dbReference type="InterPro" id="IPR028098">
    <property type="entry name" value="Glyco_trans_4-like_N"/>
</dbReference>
<evidence type="ECO:0000259" key="2">
    <source>
        <dbReference type="Pfam" id="PF13439"/>
    </source>
</evidence>
<feature type="region of interest" description="Disordered" evidence="1">
    <location>
        <begin position="1"/>
        <end position="27"/>
    </location>
</feature>
<dbReference type="RefSeq" id="WP_134194716.1">
    <property type="nucleotide sequence ID" value="NZ_JBHLUW010000009.1"/>
</dbReference>
<feature type="compositionally biased region" description="Polar residues" evidence="1">
    <location>
        <begin position="16"/>
        <end position="27"/>
    </location>
</feature>
<dbReference type="CDD" id="cd03801">
    <property type="entry name" value="GT4_PimA-like"/>
    <property type="match status" value="1"/>
</dbReference>
<proteinExistence type="predicted"/>
<gene>
    <name evidence="3" type="ORF">BX592_118139</name>
</gene>
<evidence type="ECO:0000313" key="4">
    <source>
        <dbReference type="Proteomes" id="UP000295509"/>
    </source>
</evidence>
<comment type="caution">
    <text evidence="3">The sequence shown here is derived from an EMBL/GenBank/DDBJ whole genome shotgun (WGS) entry which is preliminary data.</text>
</comment>
<dbReference type="PANTHER" id="PTHR12526">
    <property type="entry name" value="GLYCOSYLTRANSFERASE"/>
    <property type="match status" value="1"/>
</dbReference>
<keyword evidence="4" id="KW-1185">Reference proteome</keyword>
<dbReference type="AlphaFoldDB" id="A0A4R8LIT7"/>
<feature type="domain" description="Glycosyltransferase subfamily 4-like N-terminal" evidence="2">
    <location>
        <begin position="43"/>
        <end position="208"/>
    </location>
</feature>
<dbReference type="EMBL" id="SORE01000018">
    <property type="protein sequence ID" value="TDY43344.1"/>
    <property type="molecule type" value="Genomic_DNA"/>
</dbReference>
<accession>A0A4R8LIT7</accession>
<dbReference type="GO" id="GO:0016757">
    <property type="term" value="F:glycosyltransferase activity"/>
    <property type="evidence" value="ECO:0007669"/>
    <property type="project" value="UniProtKB-ARBA"/>
</dbReference>
<sequence>MAREVRPVSIDDTRHSNAPGTGTSSGQGRERMVIALVVEAANGGAAVHVADLIRGLHSDQTVDLHLVASIGERFDSSILNEAVTSLCTSVHRIPMHRTVSASDLKAFPHLLHCLHRIKPDIVHSHSSKAGTLARVCFGQWRHVYTPHSVYTLNPSLSRGERTLYGMVEGLLGRFRSDRVIAVSEDEANHLRESLGVPTHIVETILNGITKPDLVSKSEAREALALSKDALVVGFVGRLEFQKGVDRLVRIASAVKDRGLAHVVFAVVGPGDFASAANMPRDAIPPNLRLVGPIPDARRYFSAFDIFALPSRYEAFPYVILEAMAANVPIISTRVPGAANLIEAEDVGIVVPNHDETQGFADAIVSLVKDDTGRRRMRTNCERVAERFRADRMVKNTIDLYRRVLTK</sequence>
<dbReference type="Gene3D" id="3.40.50.2000">
    <property type="entry name" value="Glycogen Phosphorylase B"/>
    <property type="match status" value="2"/>
</dbReference>